<protein>
    <submittedName>
        <fullName evidence="1">Uncharacterized protein</fullName>
    </submittedName>
</protein>
<dbReference type="Proteomes" id="UP000092460">
    <property type="component" value="Unassembled WGS sequence"/>
</dbReference>
<reference evidence="2" key="1">
    <citation type="submission" date="2015-01" db="EMBL/GenBank/DDBJ databases">
        <authorList>
            <person name="Aksoy S."/>
            <person name="Warren W."/>
            <person name="Wilson R.K."/>
        </authorList>
    </citation>
    <scope>NUCLEOTIDE SEQUENCE [LARGE SCALE GENOMIC DNA]</scope>
    <source>
        <strain evidence="2">IAEA</strain>
    </source>
</reference>
<name>A0A1B0B1U5_9MUSC</name>
<reference evidence="1" key="2">
    <citation type="submission" date="2020-05" db="UniProtKB">
        <authorList>
            <consortium name="EnsemblMetazoa"/>
        </authorList>
    </citation>
    <scope>IDENTIFICATION</scope>
    <source>
        <strain evidence="1">IAEA</strain>
    </source>
</reference>
<sequence length="151" mass="17715">MPLDKAYARGISFGGPFALKSFTVEFFCLKRYNPEFANWLEAICFMFYVPSWDTHAVPKCIRCKKTKEIDWQMWPDLMATYNHGDYIRLVRQSIQRRNSGRSPHPLPSVDLRKIPLYKDNTLVLCNKCNVPQSLNAKNNCCIDRHVLDYFD</sequence>
<accession>A0A1B0B1U5</accession>
<dbReference type="EMBL" id="JXJN01007301">
    <property type="status" value="NOT_ANNOTATED_CDS"/>
    <property type="molecule type" value="Genomic_DNA"/>
</dbReference>
<evidence type="ECO:0000313" key="2">
    <source>
        <dbReference type="Proteomes" id="UP000092460"/>
    </source>
</evidence>
<dbReference type="EMBL" id="JXJN01007302">
    <property type="status" value="NOT_ANNOTATED_CDS"/>
    <property type="molecule type" value="Genomic_DNA"/>
</dbReference>
<dbReference type="VEuPathDB" id="VectorBase:GPPI016123"/>
<keyword evidence="2" id="KW-1185">Reference proteome</keyword>
<evidence type="ECO:0000313" key="1">
    <source>
        <dbReference type="EnsemblMetazoa" id="GPPI016123-PA"/>
    </source>
</evidence>
<organism evidence="1 2">
    <name type="scientific">Glossina palpalis gambiensis</name>
    <dbReference type="NCBI Taxonomy" id="67801"/>
    <lineage>
        <taxon>Eukaryota</taxon>
        <taxon>Metazoa</taxon>
        <taxon>Ecdysozoa</taxon>
        <taxon>Arthropoda</taxon>
        <taxon>Hexapoda</taxon>
        <taxon>Insecta</taxon>
        <taxon>Pterygota</taxon>
        <taxon>Neoptera</taxon>
        <taxon>Endopterygota</taxon>
        <taxon>Diptera</taxon>
        <taxon>Brachycera</taxon>
        <taxon>Muscomorpha</taxon>
        <taxon>Hippoboscoidea</taxon>
        <taxon>Glossinidae</taxon>
        <taxon>Glossina</taxon>
    </lineage>
</organism>
<dbReference type="AlphaFoldDB" id="A0A1B0B1U5"/>
<dbReference type="EnsemblMetazoa" id="GPPI016123-RA">
    <property type="protein sequence ID" value="GPPI016123-PA"/>
    <property type="gene ID" value="GPPI016123"/>
</dbReference>
<proteinExistence type="predicted"/>